<evidence type="ECO:0000259" key="9">
    <source>
        <dbReference type="PROSITE" id="PS50011"/>
    </source>
</evidence>
<evidence type="ECO:0000313" key="11">
    <source>
        <dbReference type="Proteomes" id="UP000000263"/>
    </source>
</evidence>
<dbReference type="eggNOG" id="COG1716">
    <property type="taxonomic scope" value="Bacteria"/>
</dbReference>
<dbReference type="GO" id="GO:0005524">
    <property type="term" value="F:ATP binding"/>
    <property type="evidence" value="ECO:0007669"/>
    <property type="project" value="UniProtKB-KW"/>
</dbReference>
<keyword evidence="2" id="KW-0808">Transferase</keyword>
<keyword evidence="7" id="KW-0812">Transmembrane</keyword>
<dbReference type="CDD" id="cd14014">
    <property type="entry name" value="STKc_PknB_like"/>
    <property type="match status" value="1"/>
</dbReference>
<dbReference type="EC" id="2.7.11.1" evidence="1"/>
<feature type="domain" description="FHA" evidence="8">
    <location>
        <begin position="492"/>
        <end position="541"/>
    </location>
</feature>
<evidence type="ECO:0000256" key="1">
    <source>
        <dbReference type="ARBA" id="ARBA00012513"/>
    </source>
</evidence>
<dbReference type="AlphaFoldDB" id="A7NMV2"/>
<dbReference type="eggNOG" id="COG1470">
    <property type="taxonomic scope" value="Bacteria"/>
</dbReference>
<dbReference type="SMART" id="SM00240">
    <property type="entry name" value="FHA"/>
    <property type="match status" value="1"/>
</dbReference>
<feature type="region of interest" description="Disordered" evidence="6">
    <location>
        <begin position="405"/>
        <end position="427"/>
    </location>
</feature>
<feature type="transmembrane region" description="Helical" evidence="7">
    <location>
        <begin position="883"/>
        <end position="902"/>
    </location>
</feature>
<feature type="compositionally biased region" description="Pro residues" evidence="6">
    <location>
        <begin position="598"/>
        <end position="612"/>
    </location>
</feature>
<keyword evidence="11" id="KW-1185">Reference proteome</keyword>
<evidence type="ECO:0000259" key="8">
    <source>
        <dbReference type="PROSITE" id="PS50006"/>
    </source>
</evidence>
<dbReference type="CDD" id="cd00060">
    <property type="entry name" value="FHA"/>
    <property type="match status" value="1"/>
</dbReference>
<dbReference type="OrthoDB" id="450638at2"/>
<dbReference type="HOGENOM" id="CLU_275688_0_0_0"/>
<sequence length="1157" mass="121857">MPDHAANEQTIGAYRLDEQLSVDSAGAVYRAYHTPTGQPVVIRVLSPEQVATPGFRERFERDMRAVAALYHPHIVELYEFGISEGRAFIVGEFPSGGSLQEMVQRRSLPLRLCVECARQMAVALSAAHARGVVHGALKPESIAVFPEPGGGYLLKVGDFGIARLIAPTAANPAAYRAPELRAGSEPDPRTDCYALGALLYEMIVGSPPPLTAIPPLRLVRPDAPADLEALVARCLASAPADRFEMHELVEALKALVVAMGERMSTVSASDSTMIEQIPAADDVTVAAHAIPPAPADVTIIEAPPAPPADATMMVSGEETVIEPALAATSADATVIKAEESEAVATALPASAEETLIEPTPVSAVADATAALIADEASPAMPVSNASAAASPAEAADEALTVLPESPQQPSLAASSVAGPSEVPPDEALTILPESAPAVGAPLPQVSATQSLMIATPPPGFPALPPPSSMPQVQVLDNHGAPLHLVNLTGDGLAIGRSESNDLTLPDESVSEEHAFIDWDGRQVTITDLGSKNGTFVAGVRLSAQDRYPWQGGAPVRIGVYWLRLIPPLMQAASVVAPVAYGAPGPTAVVAAQPASAPATPPVAPAPRQPAPVTPSFGAPVMTPPTAAPTQMPPPGVARSASPTQTPPPTGGAPPDVIGVTQPPLSSNRYGVELEQDVMTLTPGMPSVLRMTLYNYSDNVDHLRVEVQGVPETWIQGPLPEPQLLPNGRTPVALNINVPRTPENRAGPYPVTLYARSRSRPNEAGIAQATWNVQAFTEHRLELKPRRVIGWFRASYNLALTNAGNVPMRYTVVGEDDEQALAFNLGEDAVALEPGASFRHRLVVRGPIRWFGSPQPRSFSIHARTEKRSDAQTSSAQFVQRALIPPWLIPIALLAFLAIVYFVTRPPVIRNPRFEVSPQIAGQPARLIYEIDNAQRVELLPSGIQAPAASGRRTFEFLDATAIPPDLSILAISRFGIRAEASVVVAVVTPTPTPQPTITSSPPTVAPTAEPLPLPTAAPPPPAPPPPAPPAPPAATPTPDVSLADVVRFECRSGDRIVLTGIGPPRESFLLYFGRRAVSGGSVAPNGVYRIDMLVGPERPGEYPVSVRLRLSDRPLPIRTYQYGAAQLVNLESIAPTAAPVELMCIVPRARPTPTVAP</sequence>
<dbReference type="eggNOG" id="COG0515">
    <property type="taxonomic scope" value="Bacteria"/>
</dbReference>
<evidence type="ECO:0000256" key="7">
    <source>
        <dbReference type="SAM" id="Phobius"/>
    </source>
</evidence>
<dbReference type="SUPFAM" id="SSF56112">
    <property type="entry name" value="Protein kinase-like (PK-like)"/>
    <property type="match status" value="1"/>
</dbReference>
<evidence type="ECO:0000256" key="4">
    <source>
        <dbReference type="ARBA" id="ARBA00022777"/>
    </source>
</evidence>
<evidence type="ECO:0000256" key="5">
    <source>
        <dbReference type="ARBA" id="ARBA00022840"/>
    </source>
</evidence>
<dbReference type="SUPFAM" id="SSF49879">
    <property type="entry name" value="SMAD/FHA domain"/>
    <property type="match status" value="1"/>
</dbReference>
<dbReference type="PANTHER" id="PTHR43289:SF6">
    <property type="entry name" value="SERINE_THREONINE-PROTEIN KINASE NEKL-3"/>
    <property type="match status" value="1"/>
</dbReference>
<feature type="region of interest" description="Disordered" evidence="6">
    <location>
        <begin position="596"/>
        <end position="654"/>
    </location>
</feature>
<name>A7NMV2_ROSCS</name>
<dbReference type="Gene3D" id="2.60.200.20">
    <property type="match status" value="1"/>
</dbReference>
<keyword evidence="10" id="KW-0723">Serine/threonine-protein kinase</keyword>
<evidence type="ECO:0000256" key="2">
    <source>
        <dbReference type="ARBA" id="ARBA00022679"/>
    </source>
</evidence>
<protein>
    <recommendedName>
        <fullName evidence="1">non-specific serine/threonine protein kinase</fullName>
        <ecNumber evidence="1">2.7.11.1</ecNumber>
    </recommendedName>
</protein>
<keyword evidence="3" id="KW-0547">Nucleotide-binding</keyword>
<accession>A7NMV2</accession>
<organism evidence="10 11">
    <name type="scientific">Roseiflexus castenholzii (strain DSM 13941 / HLO8)</name>
    <dbReference type="NCBI Taxonomy" id="383372"/>
    <lineage>
        <taxon>Bacteria</taxon>
        <taxon>Bacillati</taxon>
        <taxon>Chloroflexota</taxon>
        <taxon>Chloroflexia</taxon>
        <taxon>Chloroflexales</taxon>
        <taxon>Roseiflexineae</taxon>
        <taxon>Roseiflexaceae</taxon>
        <taxon>Roseiflexus</taxon>
    </lineage>
</organism>
<feature type="region of interest" description="Disordered" evidence="6">
    <location>
        <begin position="990"/>
        <end position="1038"/>
    </location>
</feature>
<dbReference type="PANTHER" id="PTHR43289">
    <property type="entry name" value="MITOGEN-ACTIVATED PROTEIN KINASE KINASE KINASE 20-RELATED"/>
    <property type="match status" value="1"/>
</dbReference>
<dbReference type="InterPro" id="IPR011009">
    <property type="entry name" value="Kinase-like_dom_sf"/>
</dbReference>
<keyword evidence="4 10" id="KW-0418">Kinase</keyword>
<dbReference type="Gene3D" id="3.30.200.20">
    <property type="entry name" value="Phosphorylase Kinase, domain 1"/>
    <property type="match status" value="1"/>
</dbReference>
<keyword evidence="7" id="KW-0472">Membrane</keyword>
<dbReference type="InterPro" id="IPR000719">
    <property type="entry name" value="Prot_kinase_dom"/>
</dbReference>
<feature type="compositionally biased region" description="Pro residues" evidence="6">
    <location>
        <begin position="1009"/>
        <end position="1035"/>
    </location>
</feature>
<dbReference type="Proteomes" id="UP000000263">
    <property type="component" value="Chromosome"/>
</dbReference>
<dbReference type="EMBL" id="CP000804">
    <property type="protein sequence ID" value="ABU58876.1"/>
    <property type="molecule type" value="Genomic_DNA"/>
</dbReference>
<keyword evidence="7" id="KW-1133">Transmembrane helix</keyword>
<dbReference type="InterPro" id="IPR000253">
    <property type="entry name" value="FHA_dom"/>
</dbReference>
<dbReference type="PROSITE" id="PS50011">
    <property type="entry name" value="PROTEIN_KINASE_DOM"/>
    <property type="match status" value="1"/>
</dbReference>
<keyword evidence="5" id="KW-0067">ATP-binding</keyword>
<feature type="domain" description="Protein kinase" evidence="9">
    <location>
        <begin position="14"/>
        <end position="256"/>
    </location>
</feature>
<dbReference type="KEGG" id="rca:Rcas_2805"/>
<feature type="compositionally biased region" description="Pro residues" evidence="6">
    <location>
        <begin position="621"/>
        <end position="635"/>
    </location>
</feature>
<dbReference type="Pfam" id="PF00069">
    <property type="entry name" value="Pkinase"/>
    <property type="match status" value="1"/>
</dbReference>
<evidence type="ECO:0000313" key="10">
    <source>
        <dbReference type="EMBL" id="ABU58876.1"/>
    </source>
</evidence>
<evidence type="ECO:0000256" key="6">
    <source>
        <dbReference type="SAM" id="MobiDB-lite"/>
    </source>
</evidence>
<dbReference type="STRING" id="383372.Rcas_2805"/>
<reference evidence="10 11" key="1">
    <citation type="submission" date="2007-08" db="EMBL/GenBank/DDBJ databases">
        <title>Complete sequence of Roseiflexus castenholzii DSM 13941.</title>
        <authorList>
            <consortium name="US DOE Joint Genome Institute"/>
            <person name="Copeland A."/>
            <person name="Lucas S."/>
            <person name="Lapidus A."/>
            <person name="Barry K."/>
            <person name="Glavina del Rio T."/>
            <person name="Dalin E."/>
            <person name="Tice H."/>
            <person name="Pitluck S."/>
            <person name="Thompson L.S."/>
            <person name="Brettin T."/>
            <person name="Bruce D."/>
            <person name="Detter J.C."/>
            <person name="Han C."/>
            <person name="Tapia R."/>
            <person name="Schmutz J."/>
            <person name="Larimer F."/>
            <person name="Land M."/>
            <person name="Hauser L."/>
            <person name="Kyrpides N."/>
            <person name="Mikhailova N."/>
            <person name="Bryant D.A."/>
            <person name="Hanada S."/>
            <person name="Tsukatani Y."/>
            <person name="Richardson P."/>
        </authorList>
    </citation>
    <scope>NUCLEOTIDE SEQUENCE [LARGE SCALE GENOMIC DNA]</scope>
    <source>
        <strain evidence="11">DSM 13941 / HLO8</strain>
    </source>
</reference>
<evidence type="ECO:0000256" key="3">
    <source>
        <dbReference type="ARBA" id="ARBA00022741"/>
    </source>
</evidence>
<dbReference type="InterPro" id="IPR008984">
    <property type="entry name" value="SMAD_FHA_dom_sf"/>
</dbReference>
<gene>
    <name evidence="10" type="ordered locus">Rcas_2805</name>
</gene>
<proteinExistence type="predicted"/>
<dbReference type="Pfam" id="PF00498">
    <property type="entry name" value="FHA"/>
    <property type="match status" value="1"/>
</dbReference>
<dbReference type="GO" id="GO:0004674">
    <property type="term" value="F:protein serine/threonine kinase activity"/>
    <property type="evidence" value="ECO:0007669"/>
    <property type="project" value="UniProtKB-KW"/>
</dbReference>
<dbReference type="PROSITE" id="PS50006">
    <property type="entry name" value="FHA_DOMAIN"/>
    <property type="match status" value="1"/>
</dbReference>
<dbReference type="Gene3D" id="1.10.510.10">
    <property type="entry name" value="Transferase(Phosphotransferase) domain 1"/>
    <property type="match status" value="1"/>
</dbReference>
<feature type="compositionally biased region" description="Low complexity" evidence="6">
    <location>
        <begin position="990"/>
        <end position="1008"/>
    </location>
</feature>